<dbReference type="EMBL" id="FN648475">
    <property type="protein sequence ID" value="CBJ26321.1"/>
    <property type="molecule type" value="Genomic_DNA"/>
</dbReference>
<evidence type="ECO:0000313" key="2">
    <source>
        <dbReference type="EMBL" id="CBJ26321.1"/>
    </source>
</evidence>
<name>D7FVE9_ECTSI</name>
<evidence type="ECO:0000313" key="3">
    <source>
        <dbReference type="Proteomes" id="UP000002630"/>
    </source>
</evidence>
<evidence type="ECO:0000256" key="1">
    <source>
        <dbReference type="SAM" id="MobiDB-lite"/>
    </source>
</evidence>
<reference evidence="2 3" key="1">
    <citation type="journal article" date="2010" name="Nature">
        <title>The Ectocarpus genome and the independent evolution of multicellularity in brown algae.</title>
        <authorList>
            <person name="Cock J.M."/>
            <person name="Sterck L."/>
            <person name="Rouze P."/>
            <person name="Scornet D."/>
            <person name="Allen A.E."/>
            <person name="Amoutzias G."/>
            <person name="Anthouard V."/>
            <person name="Artiguenave F."/>
            <person name="Aury J.M."/>
            <person name="Badger J.H."/>
            <person name="Beszteri B."/>
            <person name="Billiau K."/>
            <person name="Bonnet E."/>
            <person name="Bothwell J.H."/>
            <person name="Bowler C."/>
            <person name="Boyen C."/>
            <person name="Brownlee C."/>
            <person name="Carrano C.J."/>
            <person name="Charrier B."/>
            <person name="Cho G.Y."/>
            <person name="Coelho S.M."/>
            <person name="Collen J."/>
            <person name="Corre E."/>
            <person name="Da Silva C."/>
            <person name="Delage L."/>
            <person name="Delaroque N."/>
            <person name="Dittami S.M."/>
            <person name="Doulbeau S."/>
            <person name="Elias M."/>
            <person name="Farnham G."/>
            <person name="Gachon C.M."/>
            <person name="Gschloessl B."/>
            <person name="Heesch S."/>
            <person name="Jabbari K."/>
            <person name="Jubin C."/>
            <person name="Kawai H."/>
            <person name="Kimura K."/>
            <person name="Kloareg B."/>
            <person name="Kupper F.C."/>
            <person name="Lang D."/>
            <person name="Le Bail A."/>
            <person name="Leblanc C."/>
            <person name="Lerouge P."/>
            <person name="Lohr M."/>
            <person name="Lopez P.J."/>
            <person name="Martens C."/>
            <person name="Maumus F."/>
            <person name="Michel G."/>
            <person name="Miranda-Saavedra D."/>
            <person name="Morales J."/>
            <person name="Moreau H."/>
            <person name="Motomura T."/>
            <person name="Nagasato C."/>
            <person name="Napoli C.A."/>
            <person name="Nelson D.R."/>
            <person name="Nyvall-Collen P."/>
            <person name="Peters A.F."/>
            <person name="Pommier C."/>
            <person name="Potin P."/>
            <person name="Poulain J."/>
            <person name="Quesneville H."/>
            <person name="Read B."/>
            <person name="Rensing S.A."/>
            <person name="Ritter A."/>
            <person name="Rousvoal S."/>
            <person name="Samanta M."/>
            <person name="Samson G."/>
            <person name="Schroeder D.C."/>
            <person name="Segurens B."/>
            <person name="Strittmatter M."/>
            <person name="Tonon T."/>
            <person name="Tregear J.W."/>
            <person name="Valentin K."/>
            <person name="von Dassow P."/>
            <person name="Yamagishi T."/>
            <person name="Van de Peer Y."/>
            <person name="Wincker P."/>
        </authorList>
    </citation>
    <scope>NUCLEOTIDE SEQUENCE [LARGE SCALE GENOMIC DNA]</scope>
    <source>
        <strain evidence="3">Ec32 / CCAP1310/4</strain>
    </source>
</reference>
<dbReference type="Proteomes" id="UP000002630">
    <property type="component" value="Linkage Group LG17"/>
</dbReference>
<dbReference type="InParanoid" id="D7FVE9"/>
<dbReference type="OrthoDB" id="10534910at2759"/>
<dbReference type="AlphaFoldDB" id="D7FVE9"/>
<accession>D7FVE9</accession>
<keyword evidence="3" id="KW-1185">Reference proteome</keyword>
<proteinExistence type="predicted"/>
<gene>
    <name evidence="2" type="ORF">Esi_0029_0133</name>
</gene>
<feature type="region of interest" description="Disordered" evidence="1">
    <location>
        <begin position="59"/>
        <end position="121"/>
    </location>
</feature>
<protein>
    <submittedName>
        <fullName evidence="2">Uncharacterized protein</fullName>
    </submittedName>
</protein>
<dbReference type="EMBL" id="FN649742">
    <property type="protein sequence ID" value="CBJ26321.1"/>
    <property type="molecule type" value="Genomic_DNA"/>
</dbReference>
<feature type="compositionally biased region" description="Polar residues" evidence="1">
    <location>
        <begin position="79"/>
        <end position="89"/>
    </location>
</feature>
<sequence>MAAKQVKRDFTADGPSVYFISDWKKDSEPKRSKRKKVAAKNLQEATRLQVERWIDQGALRQNFAKESPRPVGVGKSRETTSANMGTQVEPTELQRSSEEEASTPTTVEEPDLQCSWDRDLRPPMDEPLLGEVAEAMFWSDTWAEVPSLRSFSEPTFLDNRTNRRLSNVNARFRNMSIADEKP</sequence>
<organism evidence="2 3">
    <name type="scientific">Ectocarpus siliculosus</name>
    <name type="common">Brown alga</name>
    <name type="synonym">Conferva siliculosa</name>
    <dbReference type="NCBI Taxonomy" id="2880"/>
    <lineage>
        <taxon>Eukaryota</taxon>
        <taxon>Sar</taxon>
        <taxon>Stramenopiles</taxon>
        <taxon>Ochrophyta</taxon>
        <taxon>PX clade</taxon>
        <taxon>Phaeophyceae</taxon>
        <taxon>Ectocarpales</taxon>
        <taxon>Ectocarpaceae</taxon>
        <taxon>Ectocarpus</taxon>
    </lineage>
</organism>